<name>A0AAX3LXK4_9BACL</name>
<dbReference type="PANTHER" id="PTHR44688">
    <property type="entry name" value="DNA-BINDING TRANSCRIPTIONAL ACTIVATOR DEVR_DOSR"/>
    <property type="match status" value="1"/>
</dbReference>
<evidence type="ECO:0000256" key="1">
    <source>
        <dbReference type="ARBA" id="ARBA00023015"/>
    </source>
</evidence>
<dbReference type="AlphaFoldDB" id="A0AAX3LXK4"/>
<dbReference type="GO" id="GO:0045892">
    <property type="term" value="P:negative regulation of DNA-templated transcription"/>
    <property type="evidence" value="ECO:0007669"/>
    <property type="project" value="UniProtKB-ARBA"/>
</dbReference>
<dbReference type="RefSeq" id="WP_273612753.1">
    <property type="nucleotide sequence ID" value="NZ_CP117416.1"/>
</dbReference>
<dbReference type="Gene3D" id="3.30.450.40">
    <property type="match status" value="1"/>
</dbReference>
<dbReference type="PROSITE" id="PS00622">
    <property type="entry name" value="HTH_LUXR_1"/>
    <property type="match status" value="1"/>
</dbReference>
<dbReference type="SMART" id="SM00421">
    <property type="entry name" value="HTH_LUXR"/>
    <property type="match status" value="1"/>
</dbReference>
<dbReference type="Gene3D" id="1.10.10.10">
    <property type="entry name" value="Winged helix-like DNA-binding domain superfamily/Winged helix DNA-binding domain"/>
    <property type="match status" value="1"/>
</dbReference>
<dbReference type="Pfam" id="PF00196">
    <property type="entry name" value="GerE"/>
    <property type="match status" value="1"/>
</dbReference>
<dbReference type="InterPro" id="IPR036388">
    <property type="entry name" value="WH-like_DNA-bd_sf"/>
</dbReference>
<dbReference type="PANTHER" id="PTHR44688:SF16">
    <property type="entry name" value="DNA-BINDING TRANSCRIPTIONAL ACTIVATOR DEVR_DOSR"/>
    <property type="match status" value="1"/>
</dbReference>
<dbReference type="SUPFAM" id="SSF46894">
    <property type="entry name" value="C-terminal effector domain of the bipartite response regulators"/>
    <property type="match status" value="1"/>
</dbReference>
<dbReference type="InterPro" id="IPR029016">
    <property type="entry name" value="GAF-like_dom_sf"/>
</dbReference>
<keyword evidence="1" id="KW-0805">Transcription regulation</keyword>
<accession>A0AAX3LXK4</accession>
<evidence type="ECO:0000259" key="4">
    <source>
        <dbReference type="PROSITE" id="PS50043"/>
    </source>
</evidence>
<dbReference type="Proteomes" id="UP001220509">
    <property type="component" value="Chromosome"/>
</dbReference>
<gene>
    <name evidence="5" type="ORF">PQ456_13465</name>
</gene>
<dbReference type="CDD" id="cd06170">
    <property type="entry name" value="LuxR_C_like"/>
    <property type="match status" value="1"/>
</dbReference>
<evidence type="ECO:0000256" key="3">
    <source>
        <dbReference type="ARBA" id="ARBA00023163"/>
    </source>
</evidence>
<dbReference type="KEGG" id="pka:PQ456_13465"/>
<dbReference type="PRINTS" id="PR00038">
    <property type="entry name" value="HTHLUXR"/>
</dbReference>
<keyword evidence="3" id="KW-0804">Transcription</keyword>
<dbReference type="InterPro" id="IPR016032">
    <property type="entry name" value="Sig_transdc_resp-reg_C-effctor"/>
</dbReference>
<keyword evidence="6" id="KW-1185">Reference proteome</keyword>
<organism evidence="5 6">
    <name type="scientific">Paenibacillus kyungheensis</name>
    <dbReference type="NCBI Taxonomy" id="1452732"/>
    <lineage>
        <taxon>Bacteria</taxon>
        <taxon>Bacillati</taxon>
        <taxon>Bacillota</taxon>
        <taxon>Bacilli</taxon>
        <taxon>Bacillales</taxon>
        <taxon>Paenibacillaceae</taxon>
        <taxon>Paenibacillus</taxon>
    </lineage>
</organism>
<proteinExistence type="predicted"/>
<dbReference type="GO" id="GO:0003677">
    <property type="term" value="F:DNA binding"/>
    <property type="evidence" value="ECO:0007669"/>
    <property type="project" value="UniProtKB-KW"/>
</dbReference>
<dbReference type="EMBL" id="CP117416">
    <property type="protein sequence ID" value="WCT54211.1"/>
    <property type="molecule type" value="Genomic_DNA"/>
</dbReference>
<dbReference type="Pfam" id="PF01590">
    <property type="entry name" value="GAF"/>
    <property type="match status" value="1"/>
</dbReference>
<evidence type="ECO:0000256" key="2">
    <source>
        <dbReference type="ARBA" id="ARBA00023125"/>
    </source>
</evidence>
<evidence type="ECO:0000313" key="6">
    <source>
        <dbReference type="Proteomes" id="UP001220509"/>
    </source>
</evidence>
<dbReference type="PROSITE" id="PS50043">
    <property type="entry name" value="HTH_LUXR_2"/>
    <property type="match status" value="1"/>
</dbReference>
<dbReference type="SUPFAM" id="SSF55781">
    <property type="entry name" value="GAF domain-like"/>
    <property type="match status" value="1"/>
</dbReference>
<feature type="domain" description="HTH luxR-type" evidence="4">
    <location>
        <begin position="300"/>
        <end position="362"/>
    </location>
</feature>
<protein>
    <submittedName>
        <fullName evidence="5">LuxR C-terminal-related transcriptional regulator</fullName>
    </submittedName>
</protein>
<sequence length="374" mass="42637">MNTPTYMQKLEEFAQRSHSSYAYIHSLLEELKPMIPFAGACCTNIDPYRLLSTGAVVEHNIESIHHQLLAYEYGHEDINHYDELVYSDHPVVTLHHITEGQPEQSSRYRDILEPAGFGDELRAALLYKGKCWGYLTLFRKKDQSLFSEQECGVLSEISPLIARHLRQFSLAIPFVNEIKLRSPGIMMFSEQLELLSSNSDTCHWLDVLRQHEGITESVLPRPILAVASMALADYTHTAKSSHQWEHPSTENSPIQVCVPVRQHDYVHITAYGLYGKNTGVQLMIAIQSASPLDILPWMMEAYHLSEREQQIVDQVIEGLSTRKIADILHISPYTVQDHLKSIFSKTKTTSRRELIARLLSRTTCLEDNNVPLSL</sequence>
<evidence type="ECO:0000313" key="5">
    <source>
        <dbReference type="EMBL" id="WCT54211.1"/>
    </source>
</evidence>
<dbReference type="InterPro" id="IPR000792">
    <property type="entry name" value="Tscrpt_reg_LuxR_C"/>
</dbReference>
<reference evidence="5 6" key="1">
    <citation type="submission" date="2023-02" db="EMBL/GenBank/DDBJ databases">
        <title>Genome sequence of Paenibacillus kyungheensis KACC 18744.</title>
        <authorList>
            <person name="Kim S."/>
            <person name="Heo J."/>
            <person name="Kwon S.-W."/>
        </authorList>
    </citation>
    <scope>NUCLEOTIDE SEQUENCE [LARGE SCALE GENOMIC DNA]</scope>
    <source>
        <strain evidence="5 6">KACC 18744</strain>
    </source>
</reference>
<keyword evidence="2" id="KW-0238">DNA-binding</keyword>
<dbReference type="InterPro" id="IPR003018">
    <property type="entry name" value="GAF"/>
</dbReference>